<dbReference type="AlphaFoldDB" id="A0A9P8G8L4"/>
<dbReference type="Pfam" id="PF00753">
    <property type="entry name" value="Lactamase_B"/>
    <property type="match status" value="1"/>
</dbReference>
<comment type="similarity">
    <text evidence="2">Belongs to the peptidase S10 family.</text>
</comment>
<feature type="chain" id="PRO_5040142170" evidence="9">
    <location>
        <begin position="25"/>
        <end position="984"/>
    </location>
</feature>
<evidence type="ECO:0000256" key="3">
    <source>
        <dbReference type="ARBA" id="ARBA00022645"/>
    </source>
</evidence>
<sequence>MLSFTRYATWGVAAMTLFCGAVFPQAPPTPQGLTYLNSTIYPGASISFKETTICETNDGVRGWSGYVNLPPSPQEARDYPIHTWFWFFEARHDPENAPLSLWIQGGPGAPTSISAVNENGPCNLLNNSRDAVNNPWSWNDRVNMLYIDQPVQTGFSYDTLVNGTISEALSPFAVLPAQATKNDTSLAGIFSSGNSSLAPNSTMAVALPMWDFMQIWLKDFPGYTGDKQSFSIWGESYGGHWVPSFADYFYKQNDLISSGHLNATSLTISSLGLINACIDAETQIPFYPVMAANNTYGIKVFNDTTYAGSVAALPKCLNLTKTCRSLASRLDPEGWGNNTDVNNACASAYLYCFDAVARETQLGNIEGYDAFHFDIASPFIHNFPPRWAAGYLNNASIQADLGVPLNFTGFSSVVAQEFAAAGDFLKGNNLAALGQLLDRGVKISPLYGSRLSMQLISSSFGKAGYTKLETNASYTGGLTRQYGNLSFTRVFQAGHEVSYYQPETTYQIFNRVVFDRDVATGQISTAPASNSSTYATLGNSSALVSIGAPIKFESSVPSCYFWDIMETCTPAQAQLFANGSAITEDFILVGCVLKDGTKVFYNQSAAGTGNGSSPQSYVPGSAASPTSSMSLSLVLVALAVVAIMGFDQDLTSASEREDQSAFVSEQNSLLLYNISLFASQLQQQQGRRVTLYTMSLVDISVSDQVVDFFAIDTGANLDVPTSTFIEPVYQGSGRLHCPAYVFLIKHTSGRQVLFDLGLRHDWRNLPPQKVEAINKNGWRITAGKALEEVLAEHGIDVAQKAVDTVIWSHPHLDHVGDISVFPKTTTLVVGKGFKTEHMPGYPLNPSSGVWNSDFEGRDVLQIEFENDLTIGGFPAHDFFGDGSFFPSRYAWPHKSHICGLARVSADPPRFIFMGGDIAHHPRQIRPSSYRPLPVSRPILHLAGYDEEVKTSDGGLEEPFYEPSPGVHYDLKILQESLEAVRRWR</sequence>
<evidence type="ECO:0000256" key="4">
    <source>
        <dbReference type="ARBA" id="ARBA00022670"/>
    </source>
</evidence>
<feature type="non-terminal residue" evidence="11">
    <location>
        <position position="1"/>
    </location>
</feature>
<dbReference type="GO" id="GO:0046872">
    <property type="term" value="F:metal ion binding"/>
    <property type="evidence" value="ECO:0007669"/>
    <property type="project" value="UniProtKB-KW"/>
</dbReference>
<dbReference type="PANTHER" id="PTHR42978:SF5">
    <property type="entry name" value="METALLO-BETA-LACTAMASE DOMAIN-CONTAINING PROTEIN"/>
    <property type="match status" value="1"/>
</dbReference>
<dbReference type="PRINTS" id="PR00724">
    <property type="entry name" value="CRBOXYPTASEC"/>
</dbReference>
<dbReference type="SUPFAM" id="SSF53474">
    <property type="entry name" value="alpha/beta-Hydrolases"/>
    <property type="match status" value="1"/>
</dbReference>
<dbReference type="InterPro" id="IPR051013">
    <property type="entry name" value="MBL_superfamily_lactonases"/>
</dbReference>
<reference evidence="11" key="1">
    <citation type="journal article" date="2021" name="J Fungi (Basel)">
        <title>Virulence traits and population genomics of the black yeast Aureobasidium melanogenum.</title>
        <authorList>
            <person name="Cernosa A."/>
            <person name="Sun X."/>
            <person name="Gostincar C."/>
            <person name="Fang C."/>
            <person name="Gunde-Cimerman N."/>
            <person name="Song Z."/>
        </authorList>
    </citation>
    <scope>NUCLEOTIDE SEQUENCE</scope>
    <source>
        <strain evidence="11">EXF-8016</strain>
    </source>
</reference>
<evidence type="ECO:0000313" key="11">
    <source>
        <dbReference type="EMBL" id="KAH0211071.1"/>
    </source>
</evidence>
<accession>A0A9P8G8L4</accession>
<keyword evidence="6" id="KW-0378">Hydrolase</keyword>
<dbReference type="Pfam" id="PF00450">
    <property type="entry name" value="Peptidase_S10"/>
    <property type="match status" value="1"/>
</dbReference>
<dbReference type="GO" id="GO:0004185">
    <property type="term" value="F:serine-type carboxypeptidase activity"/>
    <property type="evidence" value="ECO:0007669"/>
    <property type="project" value="InterPro"/>
</dbReference>
<dbReference type="InterPro" id="IPR036866">
    <property type="entry name" value="RibonucZ/Hydroxyglut_hydro"/>
</dbReference>
<protein>
    <submittedName>
        <fullName evidence="11">Alpha/beta-hydrolase</fullName>
    </submittedName>
</protein>
<feature type="signal peptide" evidence="9">
    <location>
        <begin position="1"/>
        <end position="24"/>
    </location>
</feature>
<evidence type="ECO:0000256" key="9">
    <source>
        <dbReference type="SAM" id="SignalP"/>
    </source>
</evidence>
<keyword evidence="4" id="KW-0645">Protease</keyword>
<organism evidence="11 12">
    <name type="scientific">Aureobasidium melanogenum</name>
    <name type="common">Aureobasidium pullulans var. melanogenum</name>
    <dbReference type="NCBI Taxonomy" id="46634"/>
    <lineage>
        <taxon>Eukaryota</taxon>
        <taxon>Fungi</taxon>
        <taxon>Dikarya</taxon>
        <taxon>Ascomycota</taxon>
        <taxon>Pezizomycotina</taxon>
        <taxon>Dothideomycetes</taxon>
        <taxon>Dothideomycetidae</taxon>
        <taxon>Dothideales</taxon>
        <taxon>Saccotheciaceae</taxon>
        <taxon>Aureobasidium</taxon>
    </lineage>
</organism>
<dbReference type="Proteomes" id="UP000767238">
    <property type="component" value="Unassembled WGS sequence"/>
</dbReference>
<dbReference type="InterPro" id="IPR018202">
    <property type="entry name" value="Ser_caboxypep_ser_AS"/>
</dbReference>
<reference evidence="11" key="2">
    <citation type="submission" date="2021-08" db="EMBL/GenBank/DDBJ databases">
        <authorList>
            <person name="Gostincar C."/>
            <person name="Sun X."/>
            <person name="Song Z."/>
            <person name="Gunde-Cimerman N."/>
        </authorList>
    </citation>
    <scope>NUCLEOTIDE SEQUENCE</scope>
    <source>
        <strain evidence="11">EXF-8016</strain>
    </source>
</reference>
<gene>
    <name evidence="11" type="ORF">KCV03_g9831</name>
</gene>
<evidence type="ECO:0000256" key="5">
    <source>
        <dbReference type="ARBA" id="ARBA00022723"/>
    </source>
</evidence>
<proteinExistence type="inferred from homology"/>
<keyword evidence="7" id="KW-0862">Zinc</keyword>
<keyword evidence="9" id="KW-0732">Signal</keyword>
<comment type="similarity">
    <text evidence="1">Belongs to the metallo-beta-lactamase superfamily.</text>
</comment>
<dbReference type="Gene3D" id="3.40.50.1820">
    <property type="entry name" value="alpha/beta hydrolase"/>
    <property type="match status" value="1"/>
</dbReference>
<dbReference type="InterPro" id="IPR029058">
    <property type="entry name" value="AB_hydrolase_fold"/>
</dbReference>
<evidence type="ECO:0000259" key="10">
    <source>
        <dbReference type="Pfam" id="PF00753"/>
    </source>
</evidence>
<dbReference type="SUPFAM" id="SSF56281">
    <property type="entry name" value="Metallo-hydrolase/oxidoreductase"/>
    <property type="match status" value="1"/>
</dbReference>
<comment type="caution">
    <text evidence="11">The sequence shown here is derived from an EMBL/GenBank/DDBJ whole genome shotgun (WGS) entry which is preliminary data.</text>
</comment>
<dbReference type="PROSITE" id="PS00131">
    <property type="entry name" value="CARBOXYPEPT_SER_SER"/>
    <property type="match status" value="1"/>
</dbReference>
<dbReference type="Gene3D" id="3.60.15.10">
    <property type="entry name" value="Ribonuclease Z/Hydroxyacylglutathione hydrolase-like"/>
    <property type="match status" value="1"/>
</dbReference>
<keyword evidence="8" id="KW-0325">Glycoprotein</keyword>
<evidence type="ECO:0000313" key="12">
    <source>
        <dbReference type="Proteomes" id="UP000767238"/>
    </source>
</evidence>
<evidence type="ECO:0000256" key="2">
    <source>
        <dbReference type="ARBA" id="ARBA00009431"/>
    </source>
</evidence>
<evidence type="ECO:0000256" key="8">
    <source>
        <dbReference type="ARBA" id="ARBA00023180"/>
    </source>
</evidence>
<keyword evidence="3" id="KW-0121">Carboxypeptidase</keyword>
<dbReference type="CDD" id="cd07730">
    <property type="entry name" value="metallo-hydrolase-like_MBL-fold"/>
    <property type="match status" value="1"/>
</dbReference>
<dbReference type="PANTHER" id="PTHR42978">
    <property type="entry name" value="QUORUM-QUENCHING LACTONASE YTNP-RELATED-RELATED"/>
    <property type="match status" value="1"/>
</dbReference>
<evidence type="ECO:0000256" key="6">
    <source>
        <dbReference type="ARBA" id="ARBA00022801"/>
    </source>
</evidence>
<keyword evidence="5" id="KW-0479">Metal-binding</keyword>
<name>A0A9P8G8L4_AURME</name>
<dbReference type="InterPro" id="IPR001563">
    <property type="entry name" value="Peptidase_S10"/>
</dbReference>
<evidence type="ECO:0000256" key="7">
    <source>
        <dbReference type="ARBA" id="ARBA00022833"/>
    </source>
</evidence>
<feature type="domain" description="Metallo-beta-lactamase" evidence="10">
    <location>
        <begin position="738"/>
        <end position="832"/>
    </location>
</feature>
<dbReference type="InterPro" id="IPR001279">
    <property type="entry name" value="Metallo-B-lactamas"/>
</dbReference>
<dbReference type="GO" id="GO:0006508">
    <property type="term" value="P:proteolysis"/>
    <property type="evidence" value="ECO:0007669"/>
    <property type="project" value="UniProtKB-KW"/>
</dbReference>
<evidence type="ECO:0000256" key="1">
    <source>
        <dbReference type="ARBA" id="ARBA00007749"/>
    </source>
</evidence>
<dbReference type="EMBL" id="JAHFYH010000147">
    <property type="protein sequence ID" value="KAH0211071.1"/>
    <property type="molecule type" value="Genomic_DNA"/>
</dbReference>